<dbReference type="InterPro" id="IPR002052">
    <property type="entry name" value="DNA_methylase_N6_adenine_CS"/>
</dbReference>
<name>A0A564ZHB3_9BACT</name>
<evidence type="ECO:0000313" key="4">
    <source>
        <dbReference type="Proteomes" id="UP000334340"/>
    </source>
</evidence>
<dbReference type="SUPFAM" id="SSF53335">
    <property type="entry name" value="S-adenosyl-L-methionine-dependent methyltransferases"/>
    <property type="match status" value="1"/>
</dbReference>
<organism evidence="3 4">
    <name type="scientific">Candidatus Methylomirabilis lanthanidiphila</name>
    <dbReference type="NCBI Taxonomy" id="2211376"/>
    <lineage>
        <taxon>Bacteria</taxon>
        <taxon>Candidatus Methylomirabilota</taxon>
        <taxon>Candidatus Methylomirabilia</taxon>
        <taxon>Candidatus Methylomirabilales</taxon>
        <taxon>Candidatus Methylomirabilaceae</taxon>
        <taxon>Candidatus Methylomirabilis</taxon>
    </lineage>
</organism>
<dbReference type="GO" id="GO:0008168">
    <property type="term" value="F:methyltransferase activity"/>
    <property type="evidence" value="ECO:0007669"/>
    <property type="project" value="InterPro"/>
</dbReference>
<keyword evidence="4" id="KW-1185">Reference proteome</keyword>
<proteinExistence type="predicted"/>
<dbReference type="Proteomes" id="UP000334340">
    <property type="component" value="Unassembled WGS sequence"/>
</dbReference>
<dbReference type="GO" id="GO:0032259">
    <property type="term" value="P:methylation"/>
    <property type="evidence" value="ECO:0007669"/>
    <property type="project" value="InterPro"/>
</dbReference>
<dbReference type="InterPro" id="IPR009537">
    <property type="entry name" value="DUF1156"/>
</dbReference>
<dbReference type="InterPro" id="IPR029063">
    <property type="entry name" value="SAM-dependent_MTases_sf"/>
</dbReference>
<protein>
    <recommendedName>
        <fullName evidence="2">DUF1156 domain-containing protein</fullName>
    </recommendedName>
</protein>
<dbReference type="AlphaFoldDB" id="A0A564ZHB3"/>
<dbReference type="PROSITE" id="PS00092">
    <property type="entry name" value="N6_MTASE"/>
    <property type="match status" value="1"/>
</dbReference>
<dbReference type="GO" id="GO:0003676">
    <property type="term" value="F:nucleic acid binding"/>
    <property type="evidence" value="ECO:0007669"/>
    <property type="project" value="InterPro"/>
</dbReference>
<evidence type="ECO:0000313" key="3">
    <source>
        <dbReference type="EMBL" id="VUZ84684.1"/>
    </source>
</evidence>
<dbReference type="Pfam" id="PF06634">
    <property type="entry name" value="DUF1156"/>
    <property type="match status" value="1"/>
</dbReference>
<sequence length="1097" mass="122409">MIDKSRLIEHAFPLKQASLDSVHEKNVRHGHISTLHIWPARRPLAACRAALIATLLPDPGTPEERQKLCEKIGGRVVQKIEKKKMPNGRIVERIKEETEGGILHWKRETENAETLEWFRQEIRKAYGGRAPRVLDPFAGGGAIPLEAMRLGCEATAVDINPVAWFILKCTLEYRQKLAGKTHPLPDFILEDEEFMEAFYKAHPHLVGKSRRTKKQAQEFQNDLFMKGKADSGCAPEADLAWHVRAWGRWVLNRARWELGRFYPTYADFEPLRLTGRDAGPTKPYEKQPMRLVPLKDDGTPDVDALNREFSQEYLDDKKNPRWVAKPTVAYLWARTVTCKNCRATVPLLKTRWLCRKDKKRVLLSMEPNKDNSSMVFGIENDVAVKGGNAAQRREHDKRIGVGTMSSAGVKCPCCGTIMTMEDLRLEGKAQRLGLQMTALAVEGQKTKEQRLPTDVEIAAATIQASTFDKLFQDVPFGPLNEPMPNEDALGMRAPKYGIDSWGKMFTLRQSVALARLTVASRSARELLAKGYGPEWRDAISAYLACGLDRLVDFANVNVQWKVDADTINHALVRFAIQMTWDFAEGNPIGERAGAYSLCVNRIATALDTLADLPTGCSAPTVLHQSAERALPKVDLIVTDPPYYDAIPYSDLMDWFYVWLRRQVYDLDAQCKAVMTKPLSPKWGAADDAKELIDDASRHGGNKAASKKAYEDGMAACFERCADALVDGGILVIVFANKSPDAWETLVAALIRSGFIVDGSWPIQTEQPSRMRGLSSAALASSVWLVCRKRSVTSRPGWDNKVLEEMRANIATRLREFWDAGIRGPDFVWAATGPALEAYSKHPVVKKANDPGKIMEVSEFLSHVRRMVVDFVVGQVLTTGDAHAHPVPLPEREGEIDMAAADRMDAPTAYYILHRHDFGLDDAPSGACILYATACGLSDRELDATWDILVRTGGSDGSQDEDEENEDADPDAEADPDSASESGSKVKLKTWAQRTHKSMGYEAPGGQPVPLIDRVHRLMHLWRAGDVLRVDEYLDEHGLRRQELFRRLLQSLIELSPAGSDERALLESLSNHVQAKGAVKDEGPMLFSKEHLERADVP</sequence>
<dbReference type="EMBL" id="CABIKM010000015">
    <property type="protein sequence ID" value="VUZ84684.1"/>
    <property type="molecule type" value="Genomic_DNA"/>
</dbReference>
<feature type="compositionally biased region" description="Acidic residues" evidence="1">
    <location>
        <begin position="957"/>
        <end position="977"/>
    </location>
</feature>
<dbReference type="CDD" id="cd02440">
    <property type="entry name" value="AdoMet_MTases"/>
    <property type="match status" value="1"/>
</dbReference>
<feature type="region of interest" description="Disordered" evidence="1">
    <location>
        <begin position="950"/>
        <end position="987"/>
    </location>
</feature>
<evidence type="ECO:0000256" key="1">
    <source>
        <dbReference type="SAM" id="MobiDB-lite"/>
    </source>
</evidence>
<reference evidence="3 4" key="1">
    <citation type="submission" date="2019-07" db="EMBL/GenBank/DDBJ databases">
        <authorList>
            <person name="Cremers G."/>
        </authorList>
    </citation>
    <scope>NUCLEOTIDE SEQUENCE [LARGE SCALE GENOMIC DNA]</scope>
</reference>
<evidence type="ECO:0000259" key="2">
    <source>
        <dbReference type="Pfam" id="PF06634"/>
    </source>
</evidence>
<gene>
    <name evidence="3" type="ORF">MELA_01058</name>
</gene>
<feature type="domain" description="DUF1156" evidence="2">
    <location>
        <begin position="11"/>
        <end position="64"/>
    </location>
</feature>
<accession>A0A564ZHB3</accession>
<dbReference type="Gene3D" id="3.40.50.150">
    <property type="entry name" value="Vaccinia Virus protein VP39"/>
    <property type="match status" value="2"/>
</dbReference>